<feature type="transmembrane region" description="Helical" evidence="2">
    <location>
        <begin position="60"/>
        <end position="83"/>
    </location>
</feature>
<evidence type="ECO:0000313" key="3">
    <source>
        <dbReference type="EMBL" id="KIM38850.1"/>
    </source>
</evidence>
<dbReference type="OrthoDB" id="3225366at2759"/>
<keyword evidence="2" id="KW-0812">Transmembrane</keyword>
<dbReference type="AlphaFoldDB" id="A0A0C3BQB8"/>
<name>A0A0C3BQB8_HEBCY</name>
<sequence length="205" mass="22798">LLDDLPKTVVSVRDGWQWACSSGAVVSGLLASVSAQLLGFFKADSSFNAAGHSQKGARDFLVAACFMALFLNISATISSFILIDILGEIGFKASTNEEDLKKLGKCETTQDGLLSKFHASPWWRYILWHWLVTFYLGILSLIISVLTYVWMQETKSTQAVMTVAVILTLLPTTFWMFFREFCAPKCRPKSQTRPQSPQNTSTTIP</sequence>
<keyword evidence="2" id="KW-1133">Transmembrane helix</keyword>
<keyword evidence="2" id="KW-0472">Membrane</keyword>
<proteinExistence type="predicted"/>
<feature type="non-terminal residue" evidence="3">
    <location>
        <position position="1"/>
    </location>
</feature>
<evidence type="ECO:0000313" key="4">
    <source>
        <dbReference type="Proteomes" id="UP000053424"/>
    </source>
</evidence>
<keyword evidence="4" id="KW-1185">Reference proteome</keyword>
<organism evidence="3 4">
    <name type="scientific">Hebeloma cylindrosporum</name>
    <dbReference type="NCBI Taxonomy" id="76867"/>
    <lineage>
        <taxon>Eukaryota</taxon>
        <taxon>Fungi</taxon>
        <taxon>Dikarya</taxon>
        <taxon>Basidiomycota</taxon>
        <taxon>Agaricomycotina</taxon>
        <taxon>Agaricomycetes</taxon>
        <taxon>Agaricomycetidae</taxon>
        <taxon>Agaricales</taxon>
        <taxon>Agaricineae</taxon>
        <taxon>Hymenogastraceae</taxon>
        <taxon>Hebeloma</taxon>
    </lineage>
</organism>
<reference evidence="3 4" key="1">
    <citation type="submission" date="2014-04" db="EMBL/GenBank/DDBJ databases">
        <authorList>
            <consortium name="DOE Joint Genome Institute"/>
            <person name="Kuo A."/>
            <person name="Gay G."/>
            <person name="Dore J."/>
            <person name="Kohler A."/>
            <person name="Nagy L.G."/>
            <person name="Floudas D."/>
            <person name="Copeland A."/>
            <person name="Barry K.W."/>
            <person name="Cichocki N."/>
            <person name="Veneault-Fourrey C."/>
            <person name="LaButti K."/>
            <person name="Lindquist E.A."/>
            <person name="Lipzen A."/>
            <person name="Lundell T."/>
            <person name="Morin E."/>
            <person name="Murat C."/>
            <person name="Sun H."/>
            <person name="Tunlid A."/>
            <person name="Henrissat B."/>
            <person name="Grigoriev I.V."/>
            <person name="Hibbett D.S."/>
            <person name="Martin F."/>
            <person name="Nordberg H.P."/>
            <person name="Cantor M.N."/>
            <person name="Hua S.X."/>
        </authorList>
    </citation>
    <scope>NUCLEOTIDE SEQUENCE [LARGE SCALE GENOMIC DNA]</scope>
    <source>
        <strain evidence="4">h7</strain>
    </source>
</reference>
<evidence type="ECO:0000256" key="2">
    <source>
        <dbReference type="SAM" id="Phobius"/>
    </source>
</evidence>
<feature type="transmembrane region" description="Helical" evidence="2">
    <location>
        <begin position="159"/>
        <end position="178"/>
    </location>
</feature>
<dbReference type="EMBL" id="KN831788">
    <property type="protein sequence ID" value="KIM38850.1"/>
    <property type="molecule type" value="Genomic_DNA"/>
</dbReference>
<reference evidence="4" key="2">
    <citation type="submission" date="2015-01" db="EMBL/GenBank/DDBJ databases">
        <title>Evolutionary Origins and Diversification of the Mycorrhizal Mutualists.</title>
        <authorList>
            <consortium name="DOE Joint Genome Institute"/>
            <consortium name="Mycorrhizal Genomics Consortium"/>
            <person name="Kohler A."/>
            <person name="Kuo A."/>
            <person name="Nagy L.G."/>
            <person name="Floudas D."/>
            <person name="Copeland A."/>
            <person name="Barry K.W."/>
            <person name="Cichocki N."/>
            <person name="Veneault-Fourrey C."/>
            <person name="LaButti K."/>
            <person name="Lindquist E.A."/>
            <person name="Lipzen A."/>
            <person name="Lundell T."/>
            <person name="Morin E."/>
            <person name="Murat C."/>
            <person name="Riley R."/>
            <person name="Ohm R."/>
            <person name="Sun H."/>
            <person name="Tunlid A."/>
            <person name="Henrissat B."/>
            <person name="Grigoriev I.V."/>
            <person name="Hibbett D.S."/>
            <person name="Martin F."/>
        </authorList>
    </citation>
    <scope>NUCLEOTIDE SEQUENCE [LARGE SCALE GENOMIC DNA]</scope>
    <source>
        <strain evidence="4">h7</strain>
    </source>
</reference>
<feature type="transmembrane region" description="Helical" evidence="2">
    <location>
        <begin position="16"/>
        <end position="39"/>
    </location>
</feature>
<protein>
    <submittedName>
        <fullName evidence="3">Uncharacterized protein</fullName>
    </submittedName>
</protein>
<dbReference type="Proteomes" id="UP000053424">
    <property type="component" value="Unassembled WGS sequence"/>
</dbReference>
<gene>
    <name evidence="3" type="ORF">M413DRAFT_75481</name>
</gene>
<feature type="region of interest" description="Disordered" evidence="1">
    <location>
        <begin position="186"/>
        <end position="205"/>
    </location>
</feature>
<feature type="compositionally biased region" description="Polar residues" evidence="1">
    <location>
        <begin position="189"/>
        <end position="205"/>
    </location>
</feature>
<dbReference type="HOGENOM" id="CLU_114617_0_0_1"/>
<accession>A0A0C3BQB8</accession>
<feature type="transmembrane region" description="Helical" evidence="2">
    <location>
        <begin position="127"/>
        <end position="150"/>
    </location>
</feature>
<evidence type="ECO:0000256" key="1">
    <source>
        <dbReference type="SAM" id="MobiDB-lite"/>
    </source>
</evidence>